<evidence type="ECO:0000313" key="2">
    <source>
        <dbReference type="EMBL" id="MCS3918016.1"/>
    </source>
</evidence>
<dbReference type="Pfam" id="PF03412">
    <property type="entry name" value="Peptidase_C39"/>
    <property type="match status" value="1"/>
</dbReference>
<dbReference type="SUPFAM" id="SSF48452">
    <property type="entry name" value="TPR-like"/>
    <property type="match status" value="1"/>
</dbReference>
<comment type="caution">
    <text evidence="2">The sequence shown here is derived from an EMBL/GenBank/DDBJ whole genome shotgun (WGS) entry which is preliminary data.</text>
</comment>
<dbReference type="PROSITE" id="PS50990">
    <property type="entry name" value="PEPTIDASE_C39"/>
    <property type="match status" value="1"/>
</dbReference>
<accession>A0ABT2EJ96</accession>
<dbReference type="Proteomes" id="UP001204798">
    <property type="component" value="Unassembled WGS sequence"/>
</dbReference>
<organism evidence="2 3">
    <name type="scientific">Candidatus Fervidibacter sacchari</name>
    <dbReference type="NCBI Taxonomy" id="1448929"/>
    <lineage>
        <taxon>Bacteria</taxon>
        <taxon>Candidatus Fervidibacterota</taxon>
        <taxon>Candidatus Fervidibacter</taxon>
    </lineage>
</organism>
<name>A0ABT2EJ96_9BACT</name>
<proteinExistence type="predicted"/>
<sequence>MLKRWEGIKLMIVLGIVSNLISFAFGQHVLSSSTFPHIVSGLMSEGKLKEAENLLQKLSKSPDPLTSFKAKRVLADLLRQRGEFEKAKGMLTSLLSIPTKEPSLRTEQARASLNLAWCFLTQPNPDFQKALSIFEQTASSFSDVRERDEDGSSPSCKAAFNVGLLLLRMGRKEEGVLALRSFIARHKDCCYLAARAREKLEDLGVLPRIGFLPSPVKTNGLLHRKTDCGPKALAFALKEMGVLNGRAVREVAQEIVKRVKVDRYGTTFSELAKAAKSFKVSAEGFYGNSDALISLPKPFIAWVNRSHFVTVLSVKGLGRWRRVEFYDPATEKIHNLSLPDFNRLWDGYLLVLRKGNRN</sequence>
<gene>
    <name evidence="2" type="ORF">M2350_000413</name>
</gene>
<dbReference type="EMBL" id="JANUCP010000001">
    <property type="protein sequence ID" value="MCS3918016.1"/>
    <property type="molecule type" value="Genomic_DNA"/>
</dbReference>
<dbReference type="Gene3D" id="3.90.70.10">
    <property type="entry name" value="Cysteine proteinases"/>
    <property type="match status" value="1"/>
</dbReference>
<dbReference type="Gene3D" id="1.25.40.10">
    <property type="entry name" value="Tetratricopeptide repeat domain"/>
    <property type="match status" value="1"/>
</dbReference>
<dbReference type="InterPro" id="IPR005074">
    <property type="entry name" value="Peptidase_C39"/>
</dbReference>
<dbReference type="RefSeq" id="WP_259093118.1">
    <property type="nucleotide sequence ID" value="NZ_CP130454.1"/>
</dbReference>
<feature type="domain" description="Peptidase C39" evidence="1">
    <location>
        <begin position="217"/>
        <end position="352"/>
    </location>
</feature>
<keyword evidence="3" id="KW-1185">Reference proteome</keyword>
<evidence type="ECO:0000259" key="1">
    <source>
        <dbReference type="PROSITE" id="PS50990"/>
    </source>
</evidence>
<protein>
    <recommendedName>
        <fullName evidence="1">Peptidase C39 domain-containing protein</fullName>
    </recommendedName>
</protein>
<reference evidence="2 3" key="1">
    <citation type="submission" date="2022-08" db="EMBL/GenBank/DDBJ databases">
        <title>Bacterial and archaeal communities from various locations to study Microbial Dark Matter (Phase II).</title>
        <authorList>
            <person name="Stepanauskas R."/>
        </authorList>
    </citation>
    <scope>NUCLEOTIDE SEQUENCE [LARGE SCALE GENOMIC DNA]</scope>
    <source>
        <strain evidence="2 3">PD1</strain>
    </source>
</reference>
<dbReference type="InterPro" id="IPR011990">
    <property type="entry name" value="TPR-like_helical_dom_sf"/>
</dbReference>
<evidence type="ECO:0000313" key="3">
    <source>
        <dbReference type="Proteomes" id="UP001204798"/>
    </source>
</evidence>